<comment type="caution">
    <text evidence="1">The sequence shown here is derived from an EMBL/GenBank/DDBJ whole genome shotgun (WGS) entry which is preliminary data.</text>
</comment>
<proteinExistence type="predicted"/>
<evidence type="ECO:0000313" key="2">
    <source>
        <dbReference type="Proteomes" id="UP000195072"/>
    </source>
</evidence>
<name>A0A252EDL8_9PROT</name>
<sequence>MTTKLQIIGPYTPEHEGPFCTRDGRPVRLLTKTDGSKEFPIVGFIDNEKTSSVWTEYGHFFETHDNHGNDLMNACEVPVAREFWVNEYTGVVPKNAVAHRDERDARSFENDPSYIRTIHVREVLTGDGE</sequence>
<dbReference type="AlphaFoldDB" id="A0A252EDL8"/>
<evidence type="ECO:0000313" key="1">
    <source>
        <dbReference type="EMBL" id="OUL64509.1"/>
    </source>
</evidence>
<reference evidence="1 2" key="1">
    <citation type="submission" date="2014-06" db="EMBL/GenBank/DDBJ databases">
        <authorList>
            <person name="Ju J."/>
            <person name="Zhang J."/>
        </authorList>
    </citation>
    <scope>NUCLEOTIDE SEQUENCE [LARGE SCALE GENOMIC DNA]</scope>
    <source>
        <strain evidence="1">DmL_050</strain>
    </source>
</reference>
<gene>
    <name evidence="1" type="ORF">HK16_04955</name>
</gene>
<dbReference type="Proteomes" id="UP000195072">
    <property type="component" value="Unassembled WGS sequence"/>
</dbReference>
<dbReference type="EMBL" id="JOOZ01000178">
    <property type="protein sequence ID" value="OUL64509.1"/>
    <property type="molecule type" value="Genomic_DNA"/>
</dbReference>
<organism evidence="1 2">
    <name type="scientific">Acetobacter senegalensis</name>
    <dbReference type="NCBI Taxonomy" id="446692"/>
    <lineage>
        <taxon>Bacteria</taxon>
        <taxon>Pseudomonadati</taxon>
        <taxon>Pseudomonadota</taxon>
        <taxon>Alphaproteobacteria</taxon>
        <taxon>Acetobacterales</taxon>
        <taxon>Acetobacteraceae</taxon>
        <taxon>Acetobacter</taxon>
    </lineage>
</organism>
<protein>
    <submittedName>
        <fullName evidence="1">Uncharacterized protein</fullName>
    </submittedName>
</protein>
<dbReference type="RefSeq" id="WP_086898867.1">
    <property type="nucleotide sequence ID" value="NZ_JOOZ01000178.1"/>
</dbReference>
<accession>A0A252EDL8</accession>